<dbReference type="PANTHER" id="PTHR43345">
    <property type="entry name" value="3-ISOPROPYLMALATE DEHYDRATASE SMALL SUBUNIT 2-RELATED-RELATED"/>
    <property type="match status" value="1"/>
</dbReference>
<comment type="pathway">
    <text evidence="3">Amino-acid biosynthesis; L-leucine biosynthesis; L-leucine from 3-methyl-2-oxobutanoate: step 2/4.</text>
</comment>
<dbReference type="InterPro" id="IPR011827">
    <property type="entry name" value="LeuD_type2/HacB/DmdB"/>
</dbReference>
<comment type="caution">
    <text evidence="5">The sequence shown here is derived from an EMBL/GenBank/DDBJ whole genome shotgun (WGS) entry which is preliminary data.</text>
</comment>
<keyword evidence="3" id="KW-0100">Branched-chain amino acid biosynthesis</keyword>
<dbReference type="HAMAP" id="MF_01032">
    <property type="entry name" value="LeuD_type2"/>
    <property type="match status" value="1"/>
</dbReference>
<keyword evidence="6" id="KW-1185">Reference proteome</keyword>
<keyword evidence="2 3" id="KW-0456">Lyase</keyword>
<dbReference type="GO" id="GO:0047508">
    <property type="term" value="F:(R)-2-methylmalate dehydratase activity"/>
    <property type="evidence" value="ECO:0007669"/>
    <property type="project" value="UniProtKB-EC"/>
</dbReference>
<evidence type="ECO:0000259" key="4">
    <source>
        <dbReference type="Pfam" id="PF00694"/>
    </source>
</evidence>
<comment type="similarity">
    <text evidence="1 3">Belongs to the LeuD family. LeuD type 2 subfamily.</text>
</comment>
<dbReference type="InterPro" id="IPR033940">
    <property type="entry name" value="IPMI_Swivel"/>
</dbReference>
<evidence type="ECO:0000256" key="1">
    <source>
        <dbReference type="ARBA" id="ARBA00009869"/>
    </source>
</evidence>
<sequence length="170" mass="18394">MNAILQGRGWKFGDNVDTDVIIPGQYLKFSGAELVAHVMEGVDPTFGRKVQAGDIIVAGKNFGCGSSRETAPGVLKDAGIAAVIAPFFARIFYRNAINLGLPVLECADAGRIDQEDVLEVRLMEGAIVNLTKSEQYTFRPFPQNVMDILQAGGLVKYLESRFANEGDAAR</sequence>
<protein>
    <recommendedName>
        <fullName evidence="3">3-isopropylmalate dehydratase small subunit</fullName>
        <ecNumber evidence="3">4.2.1.33</ecNumber>
    </recommendedName>
    <alternativeName>
        <fullName evidence="3">Alpha-IPM isomerase</fullName>
        <shortName evidence="3">IPMI</shortName>
    </alternativeName>
    <alternativeName>
        <fullName evidence="3">Isopropylmalate isomerase</fullName>
    </alternativeName>
</protein>
<comment type="catalytic activity">
    <reaction evidence="3">
        <text>(2R,3S)-3-isopropylmalate = (2S)-2-isopropylmalate</text>
        <dbReference type="Rhea" id="RHEA:32287"/>
        <dbReference type="ChEBI" id="CHEBI:1178"/>
        <dbReference type="ChEBI" id="CHEBI:35121"/>
        <dbReference type="EC" id="4.2.1.33"/>
    </reaction>
</comment>
<feature type="domain" description="Aconitase A/isopropylmalate dehydratase small subunit swivel" evidence="4">
    <location>
        <begin position="48"/>
        <end position="105"/>
    </location>
</feature>
<dbReference type="NCBIfam" id="TIGR02087">
    <property type="entry name" value="LEUD_arch"/>
    <property type="match status" value="1"/>
</dbReference>
<comment type="subunit">
    <text evidence="3">Heterodimer of LeuC and LeuD.</text>
</comment>
<evidence type="ECO:0000256" key="2">
    <source>
        <dbReference type="ARBA" id="ARBA00023239"/>
    </source>
</evidence>
<dbReference type="EMBL" id="JAUSTP010000012">
    <property type="protein sequence ID" value="MDQ0189909.1"/>
    <property type="molecule type" value="Genomic_DNA"/>
</dbReference>
<comment type="function">
    <text evidence="3">Catalyzes the isomerization between 2-isopropylmalate and 3-isopropylmalate, via the formation of 2-isopropylmaleate.</text>
</comment>
<dbReference type="RefSeq" id="WP_274456978.1">
    <property type="nucleotide sequence ID" value="NZ_CP067097.1"/>
</dbReference>
<reference evidence="5 6" key="1">
    <citation type="submission" date="2023-07" db="EMBL/GenBank/DDBJ databases">
        <title>Genomic Encyclopedia of Type Strains, Phase IV (KMG-IV): sequencing the most valuable type-strain genomes for metagenomic binning, comparative biology and taxonomic classification.</title>
        <authorList>
            <person name="Goeker M."/>
        </authorList>
    </citation>
    <scope>NUCLEOTIDE SEQUENCE [LARGE SCALE GENOMIC DNA]</scope>
    <source>
        <strain evidence="5 6">DSM 4006</strain>
    </source>
</reference>
<evidence type="ECO:0000256" key="3">
    <source>
        <dbReference type="HAMAP-Rule" id="MF_01032"/>
    </source>
</evidence>
<dbReference type="SUPFAM" id="SSF52016">
    <property type="entry name" value="LeuD/IlvD-like"/>
    <property type="match status" value="1"/>
</dbReference>
<dbReference type="PANTHER" id="PTHR43345:SF2">
    <property type="entry name" value="3-ISOPROPYLMALATE DEHYDRATASE SMALL SUBUNIT 1"/>
    <property type="match status" value="1"/>
</dbReference>
<proteinExistence type="inferred from homology"/>
<name>A0ABT9XHX1_9BACL</name>
<organism evidence="5 6">
    <name type="scientific">Alicyclobacillus cycloheptanicus</name>
    <dbReference type="NCBI Taxonomy" id="1457"/>
    <lineage>
        <taxon>Bacteria</taxon>
        <taxon>Bacillati</taxon>
        <taxon>Bacillota</taxon>
        <taxon>Bacilli</taxon>
        <taxon>Bacillales</taxon>
        <taxon>Alicyclobacillaceae</taxon>
        <taxon>Alicyclobacillus</taxon>
    </lineage>
</organism>
<dbReference type="GO" id="GO:0003861">
    <property type="term" value="F:3-isopropylmalate dehydratase activity"/>
    <property type="evidence" value="ECO:0007669"/>
    <property type="project" value="UniProtKB-EC"/>
</dbReference>
<keyword evidence="3" id="KW-0028">Amino-acid biosynthesis</keyword>
<dbReference type="InterPro" id="IPR000573">
    <property type="entry name" value="AconitaseA/IPMdHydase_ssu_swvl"/>
</dbReference>
<dbReference type="Pfam" id="PF00694">
    <property type="entry name" value="Aconitase_C"/>
    <property type="match status" value="1"/>
</dbReference>
<accession>A0ABT9XHX1</accession>
<keyword evidence="3" id="KW-0432">Leucine biosynthesis</keyword>
<evidence type="ECO:0000313" key="6">
    <source>
        <dbReference type="Proteomes" id="UP001232973"/>
    </source>
</evidence>
<dbReference type="CDD" id="cd01577">
    <property type="entry name" value="IPMI_Swivel"/>
    <property type="match status" value="1"/>
</dbReference>
<dbReference type="EC" id="4.2.1.33" evidence="3"/>
<gene>
    <name evidence="3" type="primary">leuD</name>
    <name evidence="5" type="ORF">J2S03_001772</name>
</gene>
<dbReference type="Proteomes" id="UP001232973">
    <property type="component" value="Unassembled WGS sequence"/>
</dbReference>
<dbReference type="InterPro" id="IPR015928">
    <property type="entry name" value="Aconitase/3IPM_dehydase_swvl"/>
</dbReference>
<dbReference type="Gene3D" id="3.20.19.10">
    <property type="entry name" value="Aconitase, domain 4"/>
    <property type="match status" value="1"/>
</dbReference>
<evidence type="ECO:0000313" key="5">
    <source>
        <dbReference type="EMBL" id="MDQ0189909.1"/>
    </source>
</evidence>
<dbReference type="InterPro" id="IPR050075">
    <property type="entry name" value="LeuD"/>
</dbReference>